<feature type="chain" id="PRO_5011748713" evidence="1">
    <location>
        <begin position="24"/>
        <end position="133"/>
    </location>
</feature>
<dbReference type="RefSeq" id="WP_092262718.1">
    <property type="nucleotide sequence ID" value="NZ_FNZA01000001.1"/>
</dbReference>
<dbReference type="Proteomes" id="UP000199223">
    <property type="component" value="Unassembled WGS sequence"/>
</dbReference>
<gene>
    <name evidence="2" type="ORF">SAMN04488058_101282</name>
</gene>
<keyword evidence="3" id="KW-1185">Reference proteome</keyword>
<sequence length="133" mass="14770">MLWSPLRAALLVGAVLLFSFARADTLSVLAAPPVPAFSPPSCRVEARWTGQRSWLGQYLIEIRLPDACPREAGRLTRIITRHGGIVPPAGYFRLGAGYPRAVRQWVLSPAYVRDRAGPNDWRDVPIQGAPWLR</sequence>
<dbReference type="AlphaFoldDB" id="A0A1H6SHU5"/>
<keyword evidence="1" id="KW-0732">Signal</keyword>
<reference evidence="3" key="1">
    <citation type="submission" date="2016-10" db="EMBL/GenBank/DDBJ databases">
        <authorList>
            <person name="Varghese N."/>
            <person name="Submissions S."/>
        </authorList>
    </citation>
    <scope>NUCLEOTIDE SEQUENCE [LARGE SCALE GENOMIC DNA]</scope>
    <source>
        <strain evidence="3">CGMCC 1.10218</strain>
    </source>
</reference>
<protein>
    <submittedName>
        <fullName evidence="2">Uncharacterized protein</fullName>
    </submittedName>
</protein>
<name>A0A1H6SHU5_9DEIO</name>
<evidence type="ECO:0000256" key="1">
    <source>
        <dbReference type="SAM" id="SignalP"/>
    </source>
</evidence>
<dbReference type="EMBL" id="FNZA01000001">
    <property type="protein sequence ID" value="SEI66476.1"/>
    <property type="molecule type" value="Genomic_DNA"/>
</dbReference>
<dbReference type="STRING" id="856736.SAMN04488058_101282"/>
<proteinExistence type="predicted"/>
<feature type="signal peptide" evidence="1">
    <location>
        <begin position="1"/>
        <end position="23"/>
    </location>
</feature>
<evidence type="ECO:0000313" key="3">
    <source>
        <dbReference type="Proteomes" id="UP000199223"/>
    </source>
</evidence>
<organism evidence="2 3">
    <name type="scientific">Deinococcus reticulitermitis</name>
    <dbReference type="NCBI Taxonomy" id="856736"/>
    <lineage>
        <taxon>Bacteria</taxon>
        <taxon>Thermotogati</taxon>
        <taxon>Deinococcota</taxon>
        <taxon>Deinococci</taxon>
        <taxon>Deinococcales</taxon>
        <taxon>Deinococcaceae</taxon>
        <taxon>Deinococcus</taxon>
    </lineage>
</organism>
<evidence type="ECO:0000313" key="2">
    <source>
        <dbReference type="EMBL" id="SEI66476.1"/>
    </source>
</evidence>
<accession>A0A1H6SHU5</accession>
<dbReference type="OrthoDB" id="72376at2"/>